<comment type="similarity">
    <text evidence="2">Belongs to the glycosyl hydrolase 1 family.</text>
</comment>
<dbReference type="Gene3D" id="3.20.20.80">
    <property type="entry name" value="Glycosidases"/>
    <property type="match status" value="1"/>
</dbReference>
<dbReference type="GO" id="GO:0016798">
    <property type="term" value="F:hydrolase activity, acting on glycosyl bonds"/>
    <property type="evidence" value="ECO:0007669"/>
    <property type="project" value="UniProtKB-KW"/>
</dbReference>
<dbReference type="PRINTS" id="PR00131">
    <property type="entry name" value="GLHYDRLASE1"/>
</dbReference>
<sequence length="514" mass="59445">MTEITQEILNGAFPEDFLWGGATAANQIEGAWDEDGRGPAISDYAPLWDHEAREGLDIHSMPPLNGVSRQSLQDRMEHPERYDFPKRRGIDFYHTYEQDLELMAEMGFKVFRMSISWSRIFPNGDDPEPNEAGLAFYDRVFDKCRELGIEPMVTLSHFDMPLHLGMEYDGFMSRHTVDAFATYCETVFKRYKGKVKYWMTFNEINHVYANLCTCNGVIWDEPEGGGNPYAGRWNDKFQAAHNMLVASAKACILCHQIDPDAVIGNMLCRLENYAESSKPEDQLQVLFEDHFNWFFTDVQAFGEYPYYIKRFFRDYGVDIKMEPDDLETLKEGTIDYVSISYYMTYIMRYKGKESPEPSGSLLTQIKNPHLEMTEWGWPIDPVGLRITLNHIYDRYHLPIFISENGSGIAIEPDENGRVHDDAHIEYMKGHVEQMHQAILDGVDVFGYAWWGPIDLVSSGTSEMYKRYGQIHVDLDDYGRGSGKRTRAKSFHYYKKLIGSRGRDLENNVPDDFEI</sequence>
<organism evidence="3 4">
    <name type="scientific">Kribbibacterium absianum</name>
    <dbReference type="NCBI Taxonomy" id="3044210"/>
    <lineage>
        <taxon>Bacteria</taxon>
        <taxon>Bacillati</taxon>
        <taxon>Actinomycetota</taxon>
        <taxon>Coriobacteriia</taxon>
        <taxon>Coriobacteriales</taxon>
        <taxon>Kribbibacteriaceae</taxon>
        <taxon>Kribbibacterium</taxon>
    </lineage>
</organism>
<name>A0ABT6ZJM8_9ACTN</name>
<dbReference type="InterPro" id="IPR033132">
    <property type="entry name" value="GH_1_N_CS"/>
</dbReference>
<dbReference type="Proteomes" id="UP001431693">
    <property type="component" value="Unassembled WGS sequence"/>
</dbReference>
<dbReference type="InterPro" id="IPR017853">
    <property type="entry name" value="GH"/>
</dbReference>
<dbReference type="InterPro" id="IPR001360">
    <property type="entry name" value="Glyco_hydro_1"/>
</dbReference>
<dbReference type="RefSeq" id="WP_283713836.1">
    <property type="nucleotide sequence ID" value="NZ_JASJEW010000007.1"/>
</dbReference>
<proteinExistence type="inferred from homology"/>
<dbReference type="PANTHER" id="PTHR10353">
    <property type="entry name" value="GLYCOSYL HYDROLASE"/>
    <property type="match status" value="1"/>
</dbReference>
<dbReference type="PANTHER" id="PTHR10353:SF122">
    <property type="entry name" value="6-PHOSPHO-BETA-GLUCOSIDASE ASCB-RELATED"/>
    <property type="match status" value="1"/>
</dbReference>
<evidence type="ECO:0000313" key="4">
    <source>
        <dbReference type="Proteomes" id="UP001431693"/>
    </source>
</evidence>
<evidence type="ECO:0000313" key="3">
    <source>
        <dbReference type="EMBL" id="MDJ1129102.1"/>
    </source>
</evidence>
<gene>
    <name evidence="3" type="ORF">QJ043_03260</name>
</gene>
<dbReference type="EMBL" id="JASJEX010000002">
    <property type="protein sequence ID" value="MDJ1129102.1"/>
    <property type="molecule type" value="Genomic_DNA"/>
</dbReference>
<dbReference type="PROSITE" id="PS00653">
    <property type="entry name" value="GLYCOSYL_HYDROL_F1_2"/>
    <property type="match status" value="1"/>
</dbReference>
<evidence type="ECO:0000256" key="2">
    <source>
        <dbReference type="RuleBase" id="RU003690"/>
    </source>
</evidence>
<dbReference type="SUPFAM" id="SSF51445">
    <property type="entry name" value="(Trans)glycosidases"/>
    <property type="match status" value="1"/>
</dbReference>
<dbReference type="Pfam" id="PF00232">
    <property type="entry name" value="Glyco_hydro_1"/>
    <property type="match status" value="1"/>
</dbReference>
<dbReference type="EC" id="3.2.1.-" evidence="3"/>
<comment type="caution">
    <text evidence="3">The sequence shown here is derived from an EMBL/GenBank/DDBJ whole genome shotgun (WGS) entry which is preliminary data.</text>
</comment>
<keyword evidence="1 3" id="KW-0326">Glycosidase</keyword>
<protein>
    <submittedName>
        <fullName evidence="3">Glycoside hydrolase family 1 protein</fullName>
        <ecNumber evidence="3">3.2.1.-</ecNumber>
    </submittedName>
</protein>
<evidence type="ECO:0000256" key="1">
    <source>
        <dbReference type="ARBA" id="ARBA00023295"/>
    </source>
</evidence>
<accession>A0ABT6ZJM8</accession>
<keyword evidence="3" id="KW-0378">Hydrolase</keyword>
<reference evidence="3" key="1">
    <citation type="submission" date="2023-05" db="EMBL/GenBank/DDBJ databases">
        <title>[olsenella] sp. nov., isolated from a pig farm feces dump.</title>
        <authorList>
            <person name="Chang Y.-H."/>
        </authorList>
    </citation>
    <scope>NUCLEOTIDE SEQUENCE</scope>
    <source>
        <strain evidence="3">YH-ols2217</strain>
    </source>
</reference>
<keyword evidence="4" id="KW-1185">Reference proteome</keyword>